<dbReference type="NCBIfam" id="TIGR00157">
    <property type="entry name" value="ribosome small subunit-dependent GTPase A"/>
    <property type="match status" value="1"/>
</dbReference>
<evidence type="ECO:0000256" key="7">
    <source>
        <dbReference type="ARBA" id="ARBA00022833"/>
    </source>
</evidence>
<keyword evidence="8" id="KW-0694">RNA-binding</keyword>
<keyword evidence="1" id="KW-0963">Cytoplasm</keyword>
<evidence type="ECO:0000256" key="8">
    <source>
        <dbReference type="ARBA" id="ARBA00022884"/>
    </source>
</evidence>
<dbReference type="PROSITE" id="PS50936">
    <property type="entry name" value="ENGC_GTPASE"/>
    <property type="match status" value="1"/>
</dbReference>
<dbReference type="Pfam" id="PF03193">
    <property type="entry name" value="RsgA_GTPase"/>
    <property type="match status" value="1"/>
</dbReference>
<proteinExistence type="inferred from homology"/>
<dbReference type="CDD" id="cd04466">
    <property type="entry name" value="S1_YloQ_GTPase"/>
    <property type="match status" value="1"/>
</dbReference>
<dbReference type="GO" id="GO:0046872">
    <property type="term" value="F:metal ion binding"/>
    <property type="evidence" value="ECO:0007669"/>
    <property type="project" value="UniProtKB-KW"/>
</dbReference>
<keyword evidence="3" id="KW-0479">Metal-binding</keyword>
<keyword evidence="4" id="KW-0699">rRNA-binding</keyword>
<evidence type="ECO:0000256" key="6">
    <source>
        <dbReference type="ARBA" id="ARBA00022801"/>
    </source>
</evidence>
<dbReference type="SUPFAM" id="SSF50249">
    <property type="entry name" value="Nucleic acid-binding proteins"/>
    <property type="match status" value="1"/>
</dbReference>
<keyword evidence="5" id="KW-0547">Nucleotide-binding</keyword>
<dbReference type="Gene3D" id="1.10.40.50">
    <property type="entry name" value="Probable gtpase engc, domain 3"/>
    <property type="match status" value="1"/>
</dbReference>
<dbReference type="AlphaFoldDB" id="A0A381RCS7"/>
<dbReference type="EMBL" id="UINC01001782">
    <property type="protein sequence ID" value="SUZ88699.1"/>
    <property type="molecule type" value="Genomic_DNA"/>
</dbReference>
<keyword evidence="6" id="KW-0378">Hydrolase</keyword>
<evidence type="ECO:0008006" key="13">
    <source>
        <dbReference type="Google" id="ProtNLM"/>
    </source>
</evidence>
<feature type="domain" description="CP-type G" evidence="11">
    <location>
        <begin position="91"/>
        <end position="252"/>
    </location>
</feature>
<dbReference type="SUPFAM" id="SSF52540">
    <property type="entry name" value="P-loop containing nucleoside triphosphate hydrolases"/>
    <property type="match status" value="1"/>
</dbReference>
<organism evidence="12">
    <name type="scientific">marine metagenome</name>
    <dbReference type="NCBI Taxonomy" id="408172"/>
    <lineage>
        <taxon>unclassified sequences</taxon>
        <taxon>metagenomes</taxon>
        <taxon>ecological metagenomes</taxon>
    </lineage>
</organism>
<dbReference type="GO" id="GO:0005525">
    <property type="term" value="F:GTP binding"/>
    <property type="evidence" value="ECO:0007669"/>
    <property type="project" value="UniProtKB-KW"/>
</dbReference>
<dbReference type="InterPro" id="IPR010914">
    <property type="entry name" value="RsgA_GTPase_dom"/>
</dbReference>
<sequence>MVRKKYIAIKLMVFEGIVYKSTGSWYLVKYNNDFFECRIKGKIRLKDLDTTNPIAVGDDVIFEKDDKEERLGVISEILPRKNYIIRKSVKLSKQSHIIASNIDLALLLITKDNPPTSLNFIDRFLVTCEAYHIPVILVFNKIDTYNKNDLSKISAMESIYKSIDYKCIRISAKYGEGVKEISNYMQNKVCLLSGHSGVGKSTLINHINPELDLKTKEISISHSQGKHTTTYAEMYDLKENIRIIDSPGIKGFGLVDISKHELGDYFPEFFKRKMKCKFNNCMHIEEPGCKIKEDLENGAVSESRYSSYIDLLSDQNIYRKSDESSNSKS</sequence>
<dbReference type="GO" id="GO:0003924">
    <property type="term" value="F:GTPase activity"/>
    <property type="evidence" value="ECO:0007669"/>
    <property type="project" value="InterPro"/>
</dbReference>
<dbReference type="Pfam" id="PF16745">
    <property type="entry name" value="RsgA_N"/>
    <property type="match status" value="1"/>
</dbReference>
<evidence type="ECO:0000256" key="2">
    <source>
        <dbReference type="ARBA" id="ARBA00022517"/>
    </source>
</evidence>
<dbReference type="GO" id="GO:0019843">
    <property type="term" value="F:rRNA binding"/>
    <property type="evidence" value="ECO:0007669"/>
    <property type="project" value="UniProtKB-KW"/>
</dbReference>
<dbReference type="InterPro" id="IPR027417">
    <property type="entry name" value="P-loop_NTPase"/>
</dbReference>
<keyword evidence="2" id="KW-0690">Ribosome biogenesis</keyword>
<evidence type="ECO:0000256" key="1">
    <source>
        <dbReference type="ARBA" id="ARBA00022490"/>
    </source>
</evidence>
<dbReference type="PROSITE" id="PS51721">
    <property type="entry name" value="G_CP"/>
    <property type="match status" value="1"/>
</dbReference>
<dbReference type="InterPro" id="IPR031944">
    <property type="entry name" value="RsgA_N"/>
</dbReference>
<evidence type="ECO:0000256" key="9">
    <source>
        <dbReference type="ARBA" id="ARBA00023134"/>
    </source>
</evidence>
<dbReference type="InterPro" id="IPR012340">
    <property type="entry name" value="NA-bd_OB-fold"/>
</dbReference>
<dbReference type="PANTHER" id="PTHR32120">
    <property type="entry name" value="SMALL RIBOSOMAL SUBUNIT BIOGENESIS GTPASE RSGA"/>
    <property type="match status" value="1"/>
</dbReference>
<evidence type="ECO:0000313" key="12">
    <source>
        <dbReference type="EMBL" id="SUZ88699.1"/>
    </source>
</evidence>
<dbReference type="CDD" id="cd01854">
    <property type="entry name" value="YjeQ_EngC"/>
    <property type="match status" value="1"/>
</dbReference>
<evidence type="ECO:0000259" key="11">
    <source>
        <dbReference type="PROSITE" id="PS51721"/>
    </source>
</evidence>
<dbReference type="GO" id="GO:0042254">
    <property type="term" value="P:ribosome biogenesis"/>
    <property type="evidence" value="ECO:0007669"/>
    <property type="project" value="UniProtKB-KW"/>
</dbReference>
<dbReference type="InterPro" id="IPR030378">
    <property type="entry name" value="G_CP_dom"/>
</dbReference>
<accession>A0A381RCS7</accession>
<dbReference type="InterPro" id="IPR004881">
    <property type="entry name" value="Ribosome_biogen_GTPase_RsgA"/>
</dbReference>
<dbReference type="HAMAP" id="MF_01820">
    <property type="entry name" value="GTPase_RsgA"/>
    <property type="match status" value="1"/>
</dbReference>
<evidence type="ECO:0000259" key="10">
    <source>
        <dbReference type="PROSITE" id="PS50936"/>
    </source>
</evidence>
<evidence type="ECO:0000256" key="4">
    <source>
        <dbReference type="ARBA" id="ARBA00022730"/>
    </source>
</evidence>
<feature type="domain" description="EngC GTPase" evidence="10">
    <location>
        <begin position="100"/>
        <end position="250"/>
    </location>
</feature>
<gene>
    <name evidence="12" type="ORF">METZ01_LOCUS41553</name>
</gene>
<evidence type="ECO:0000256" key="5">
    <source>
        <dbReference type="ARBA" id="ARBA00022741"/>
    </source>
</evidence>
<dbReference type="Gene3D" id="2.40.50.140">
    <property type="entry name" value="Nucleic acid-binding proteins"/>
    <property type="match status" value="1"/>
</dbReference>
<name>A0A381RCS7_9ZZZZ</name>
<protein>
    <recommendedName>
        <fullName evidence="13">EngC GTPase domain-containing protein</fullName>
    </recommendedName>
</protein>
<dbReference type="Gene3D" id="3.40.50.300">
    <property type="entry name" value="P-loop containing nucleotide triphosphate hydrolases"/>
    <property type="match status" value="1"/>
</dbReference>
<dbReference type="PANTHER" id="PTHR32120:SF11">
    <property type="entry name" value="SMALL RIBOSOMAL SUBUNIT BIOGENESIS GTPASE RSGA 1, MITOCHONDRIAL-RELATED"/>
    <property type="match status" value="1"/>
</dbReference>
<keyword evidence="7" id="KW-0862">Zinc</keyword>
<keyword evidence="9" id="KW-0342">GTP-binding</keyword>
<evidence type="ECO:0000256" key="3">
    <source>
        <dbReference type="ARBA" id="ARBA00022723"/>
    </source>
</evidence>
<reference evidence="12" key="1">
    <citation type="submission" date="2018-05" db="EMBL/GenBank/DDBJ databases">
        <authorList>
            <person name="Lanie J.A."/>
            <person name="Ng W.-L."/>
            <person name="Kazmierczak K.M."/>
            <person name="Andrzejewski T.M."/>
            <person name="Davidsen T.M."/>
            <person name="Wayne K.J."/>
            <person name="Tettelin H."/>
            <person name="Glass J.I."/>
            <person name="Rusch D."/>
            <person name="Podicherti R."/>
            <person name="Tsui H.-C.T."/>
            <person name="Winkler M.E."/>
        </authorList>
    </citation>
    <scope>NUCLEOTIDE SEQUENCE</scope>
</reference>